<sequence>MMDSSSGNHKIEKGGTLTSSFPANGDMFGRVVNGTGETEGKDSWPNPLFRYIVNQSKTLLIFL</sequence>
<name>A0A2P6R220_ROSCH</name>
<evidence type="ECO:0000313" key="2">
    <source>
        <dbReference type="EMBL" id="PRQ40481.1"/>
    </source>
</evidence>
<accession>A0A2P6R220</accession>
<dbReference type="Gramene" id="PRQ40481">
    <property type="protein sequence ID" value="PRQ40481"/>
    <property type="gene ID" value="RchiOBHm_Chr4g0436491"/>
</dbReference>
<gene>
    <name evidence="2" type="ORF">RchiOBHm_Chr4g0436491</name>
</gene>
<keyword evidence="3" id="KW-1185">Reference proteome</keyword>
<dbReference type="EMBL" id="PDCK01000042">
    <property type="protein sequence ID" value="PRQ40481.1"/>
    <property type="molecule type" value="Genomic_DNA"/>
</dbReference>
<proteinExistence type="predicted"/>
<dbReference type="Proteomes" id="UP000238479">
    <property type="component" value="Chromosome 4"/>
</dbReference>
<evidence type="ECO:0000313" key="3">
    <source>
        <dbReference type="Proteomes" id="UP000238479"/>
    </source>
</evidence>
<reference evidence="2 3" key="1">
    <citation type="journal article" date="2018" name="Nat. Genet.">
        <title>The Rosa genome provides new insights in the design of modern roses.</title>
        <authorList>
            <person name="Bendahmane M."/>
        </authorList>
    </citation>
    <scope>NUCLEOTIDE SEQUENCE [LARGE SCALE GENOMIC DNA]</scope>
    <source>
        <strain evidence="3">cv. Old Blush</strain>
    </source>
</reference>
<evidence type="ECO:0000256" key="1">
    <source>
        <dbReference type="SAM" id="MobiDB-lite"/>
    </source>
</evidence>
<dbReference type="AlphaFoldDB" id="A0A2P6R220"/>
<protein>
    <submittedName>
        <fullName evidence="2">Uncharacterized protein</fullName>
    </submittedName>
</protein>
<feature type="region of interest" description="Disordered" evidence="1">
    <location>
        <begin position="1"/>
        <end position="22"/>
    </location>
</feature>
<comment type="caution">
    <text evidence="2">The sequence shown here is derived from an EMBL/GenBank/DDBJ whole genome shotgun (WGS) entry which is preliminary data.</text>
</comment>
<organism evidence="2 3">
    <name type="scientific">Rosa chinensis</name>
    <name type="common">China rose</name>
    <dbReference type="NCBI Taxonomy" id="74649"/>
    <lineage>
        <taxon>Eukaryota</taxon>
        <taxon>Viridiplantae</taxon>
        <taxon>Streptophyta</taxon>
        <taxon>Embryophyta</taxon>
        <taxon>Tracheophyta</taxon>
        <taxon>Spermatophyta</taxon>
        <taxon>Magnoliopsida</taxon>
        <taxon>eudicotyledons</taxon>
        <taxon>Gunneridae</taxon>
        <taxon>Pentapetalae</taxon>
        <taxon>rosids</taxon>
        <taxon>fabids</taxon>
        <taxon>Rosales</taxon>
        <taxon>Rosaceae</taxon>
        <taxon>Rosoideae</taxon>
        <taxon>Rosoideae incertae sedis</taxon>
        <taxon>Rosa</taxon>
    </lineage>
</organism>